<feature type="region of interest" description="Disordered" evidence="1">
    <location>
        <begin position="87"/>
        <end position="122"/>
    </location>
</feature>
<protein>
    <submittedName>
        <fullName evidence="2">Uncharacterized protein</fullName>
    </submittedName>
</protein>
<feature type="region of interest" description="Disordered" evidence="1">
    <location>
        <begin position="1"/>
        <end position="47"/>
    </location>
</feature>
<dbReference type="OrthoDB" id="6376286at2759"/>
<reference evidence="2 3" key="2">
    <citation type="submission" date="2019-01" db="EMBL/GenBank/DDBJ databases">
        <title>The decoding of complex shrimp genome reveals the adaptation for benthos swimmer, frequently molting mechanism and breeding impact on genome.</title>
        <authorList>
            <person name="Sun Y."/>
            <person name="Gao Y."/>
            <person name="Yu Y."/>
        </authorList>
    </citation>
    <scope>NUCLEOTIDE SEQUENCE [LARGE SCALE GENOMIC DNA]</scope>
    <source>
        <tissue evidence="2">Muscle</tissue>
    </source>
</reference>
<accession>A0A423T530</accession>
<comment type="caution">
    <text evidence="2">The sequence shown here is derived from an EMBL/GenBank/DDBJ whole genome shotgun (WGS) entry which is preliminary data.</text>
</comment>
<dbReference type="EMBL" id="QCYY01002309">
    <property type="protein sequence ID" value="ROT71328.1"/>
    <property type="molecule type" value="Genomic_DNA"/>
</dbReference>
<dbReference type="Proteomes" id="UP000283509">
    <property type="component" value="Unassembled WGS sequence"/>
</dbReference>
<organism evidence="2 3">
    <name type="scientific">Penaeus vannamei</name>
    <name type="common">Whiteleg shrimp</name>
    <name type="synonym">Litopenaeus vannamei</name>
    <dbReference type="NCBI Taxonomy" id="6689"/>
    <lineage>
        <taxon>Eukaryota</taxon>
        <taxon>Metazoa</taxon>
        <taxon>Ecdysozoa</taxon>
        <taxon>Arthropoda</taxon>
        <taxon>Crustacea</taxon>
        <taxon>Multicrustacea</taxon>
        <taxon>Malacostraca</taxon>
        <taxon>Eumalacostraca</taxon>
        <taxon>Eucarida</taxon>
        <taxon>Decapoda</taxon>
        <taxon>Dendrobranchiata</taxon>
        <taxon>Penaeoidea</taxon>
        <taxon>Penaeidae</taxon>
        <taxon>Penaeus</taxon>
    </lineage>
</organism>
<keyword evidence="3" id="KW-1185">Reference proteome</keyword>
<reference evidence="2 3" key="1">
    <citation type="submission" date="2018-04" db="EMBL/GenBank/DDBJ databases">
        <authorList>
            <person name="Zhang X."/>
            <person name="Yuan J."/>
            <person name="Li F."/>
            <person name="Xiang J."/>
        </authorList>
    </citation>
    <scope>NUCLEOTIDE SEQUENCE [LARGE SCALE GENOMIC DNA]</scope>
    <source>
        <tissue evidence="2">Muscle</tissue>
    </source>
</reference>
<feature type="non-terminal residue" evidence="2">
    <location>
        <position position="353"/>
    </location>
</feature>
<evidence type="ECO:0000313" key="3">
    <source>
        <dbReference type="Proteomes" id="UP000283509"/>
    </source>
</evidence>
<evidence type="ECO:0000256" key="1">
    <source>
        <dbReference type="SAM" id="MobiDB-lite"/>
    </source>
</evidence>
<name>A0A423T530_PENVA</name>
<evidence type="ECO:0000313" key="2">
    <source>
        <dbReference type="EMBL" id="ROT71328.1"/>
    </source>
</evidence>
<proteinExistence type="predicted"/>
<dbReference type="AlphaFoldDB" id="A0A423T530"/>
<sequence length="353" mass="39702">MASAERLWARTSGAELRRKVPRTSRPKPDRSDEQCCSSRPSRGGGKVSGKRMLLLVVSALACLAGVARASEPPVSPWQVLNPPLEAESDTLDLDPLQNTYPEEYESDSNVTAYEDEEEEEGYTHVPELPFKLPFKMDKKQIAVAMKLLKEAVKPILKSKALREAVAYLDDSLSSFNGDIETQLYLRLVLDSAQDIYEGKEAAQIHTILKEYITDMSDEETARTIDDVWDYVSPAMDEWFYAPVRKYLVAPVRDYVYYPFSNAINDFADRIGRFMNNGYDSSYVSVEYPQYQSRWSDTVNRFTNRISSWTTQARHSLEVAARVLDAQDAVYESRACGGSCGSTSLDETPASSPC</sequence>
<gene>
    <name evidence="2" type="ORF">C7M84_010362</name>
</gene>